<dbReference type="PROSITE" id="PS51678">
    <property type="entry name" value="SAM_MT_PRMT"/>
    <property type="match status" value="1"/>
</dbReference>
<evidence type="ECO:0000313" key="9">
    <source>
        <dbReference type="Proteomes" id="UP000269793"/>
    </source>
</evidence>
<proteinExistence type="predicted"/>
<dbReference type="EMBL" id="CP033155">
    <property type="protein sequence ID" value="AYO44769.1"/>
    <property type="molecule type" value="Genomic_DNA"/>
</dbReference>
<evidence type="ECO:0000259" key="7">
    <source>
        <dbReference type="Pfam" id="PF17286"/>
    </source>
</evidence>
<dbReference type="GO" id="GO:0006355">
    <property type="term" value="P:regulation of DNA-templated transcription"/>
    <property type="evidence" value="ECO:0007669"/>
    <property type="project" value="TreeGrafter"/>
</dbReference>
<dbReference type="InterPro" id="IPR035248">
    <property type="entry name" value="PRMT5_C"/>
</dbReference>
<feature type="domain" description="PRMT5 oligomerisation" evidence="7">
    <location>
        <begin position="587"/>
        <end position="780"/>
    </location>
</feature>
<evidence type="ECO:0000256" key="2">
    <source>
        <dbReference type="ARBA" id="ARBA00022679"/>
    </source>
</evidence>
<protein>
    <submittedName>
        <fullName evidence="8">Protein arginine N-methyltransferase 5</fullName>
    </submittedName>
</protein>
<dbReference type="VEuPathDB" id="FungiDB:DNF11_3819"/>
<dbReference type="InterPro" id="IPR029063">
    <property type="entry name" value="SAM-dependent_MTases_sf"/>
</dbReference>
<dbReference type="Gene3D" id="3.40.50.150">
    <property type="entry name" value="Vaccinia Virus protein VP39"/>
    <property type="match status" value="1"/>
</dbReference>
<dbReference type="InterPro" id="IPR025799">
    <property type="entry name" value="Arg_MeTrfase"/>
</dbReference>
<sequence>MASTGAQSAPRTWPHVPVSLFVSSGAWHVPVQGSDLSTLQSSLHPLHEAAHANALNTLAVPNPASIGLQVPNSPEDEKNMTSVEKCRHWALADGYDGIAIELANARWHERWEHLCLRPDSDTPGLPRSTSRANFSSLPGDMDARIQLEAETWRAQPHFLRPELNILHARETPYVTAIISQWLELDSLDEGVRFDSELALRQELAYASYVGVTQIILPAPSSDPERRPFLADYARIVRSCLEGMADQPPLVHASMKVAVRLPVSSTYILTSMLMHQATSKGPNGAAAMPAAAYLRTKDNWAWETWERLQDLCGYHSQLHIALDLSMPLPPTSSMMRWIHEPVSHILLPSSSFLANAKGYPVLSKSAQTLVRSLIPHTPHIILSDITNPPIQHVRGGPIAYIQYIRHLIKTMQPPTKLEHLASTFGDCLQAPLQPMSDQLAAGTYDVFEADTVKYNLYEEAMFQAFAQHGSPGTRLQVWIVGAGHGALVPRCLNAAERASRVVHITALEKNPGALIALQDRQLREWGSDRVRILLGDMRAMPVPPNVADRADVVVSELLGSFGDNELAPECLDGAMRFLKPNGISIPTSYMPYIAPVTTPALHSAIKTGMSQTSSAQAGQGMGMAQDTVQFDAPSVVLFKRMNLLSGLDSASQYPRVQACWRFEHMSMDESGLACDVHGLPLTNNHNARSSLNTFYIPQAGVCHGLAGFFEAHLFGNVMLSIFPDPTRASRDMLSWFPIFFPFRTPLYVPANSELDVHMWRLTDNKHVWYEWSAEAFMLLDTIHGQSSTTALSPQGHALHMFQDESNHSDSLPPFTNAPHTPMMPSTGVMSPVMDNTSADASSSVHVPNTNGVSVAPNAAGRRIKVGQTDLMNPGACGSKSIIST</sequence>
<feature type="domain" description="PRMT5 arginine-N-methyltransferase" evidence="5">
    <location>
        <begin position="417"/>
        <end position="584"/>
    </location>
</feature>
<dbReference type="GO" id="GO:0005829">
    <property type="term" value="C:cytosol"/>
    <property type="evidence" value="ECO:0007669"/>
    <property type="project" value="TreeGrafter"/>
</dbReference>
<dbReference type="Gene3D" id="2.70.160.11">
    <property type="entry name" value="Hnrnp arginine n-methyltransferase1"/>
    <property type="match status" value="1"/>
</dbReference>
<evidence type="ECO:0000259" key="5">
    <source>
        <dbReference type="Pfam" id="PF05185"/>
    </source>
</evidence>
<evidence type="ECO:0000313" key="8">
    <source>
        <dbReference type="EMBL" id="AYO44769.1"/>
    </source>
</evidence>
<dbReference type="AlphaFoldDB" id="A0A3G2SBN2"/>
<dbReference type="GO" id="GO:0016274">
    <property type="term" value="F:protein-arginine N-methyltransferase activity"/>
    <property type="evidence" value="ECO:0007669"/>
    <property type="project" value="InterPro"/>
</dbReference>
<accession>A0A3G2SBN2</accession>
<dbReference type="Pfam" id="PF17286">
    <property type="entry name" value="PRMT5_C"/>
    <property type="match status" value="1"/>
</dbReference>
<reference evidence="8 9" key="1">
    <citation type="submission" date="2018-10" db="EMBL/GenBank/DDBJ databases">
        <title>Complete genome sequence of Malassezia restricta CBS 7877.</title>
        <authorList>
            <person name="Morand S.C."/>
            <person name="Bertignac M."/>
            <person name="Iltis A."/>
            <person name="Kolder I."/>
            <person name="Pirovano W."/>
            <person name="Jourdain R."/>
            <person name="Clavaud C."/>
        </authorList>
    </citation>
    <scope>NUCLEOTIDE SEQUENCE [LARGE SCALE GENOMIC DNA]</scope>
    <source>
        <strain evidence="8 9">CBS 7877</strain>
    </source>
</reference>
<dbReference type="GO" id="GO:0032259">
    <property type="term" value="P:methylation"/>
    <property type="evidence" value="ECO:0007669"/>
    <property type="project" value="UniProtKB-KW"/>
</dbReference>
<keyword evidence="1 4" id="KW-0489">Methyltransferase</keyword>
<evidence type="ECO:0000256" key="1">
    <source>
        <dbReference type="ARBA" id="ARBA00022603"/>
    </source>
</evidence>
<dbReference type="Gene3D" id="3.20.20.150">
    <property type="entry name" value="Divalent-metal-dependent TIM barrel enzymes"/>
    <property type="match status" value="1"/>
</dbReference>
<name>A0A3G2SBN2_MALR7</name>
<organism evidence="8 9">
    <name type="scientific">Malassezia restricta (strain ATCC 96810 / NBRC 103918 / CBS 7877)</name>
    <name type="common">Seborrheic dermatitis infection agent</name>
    <dbReference type="NCBI Taxonomy" id="425264"/>
    <lineage>
        <taxon>Eukaryota</taxon>
        <taxon>Fungi</taxon>
        <taxon>Dikarya</taxon>
        <taxon>Basidiomycota</taxon>
        <taxon>Ustilaginomycotina</taxon>
        <taxon>Malasseziomycetes</taxon>
        <taxon>Malasseziales</taxon>
        <taxon>Malasseziaceae</taxon>
        <taxon>Malassezia</taxon>
    </lineage>
</organism>
<keyword evidence="9" id="KW-1185">Reference proteome</keyword>
<gene>
    <name evidence="8" type="primary">PRMT5</name>
    <name evidence="8" type="ORF">DNF11_3819</name>
</gene>
<feature type="domain" description="PRMT5 TIM barrel" evidence="6">
    <location>
        <begin position="95"/>
        <end position="408"/>
    </location>
</feature>
<evidence type="ECO:0000256" key="4">
    <source>
        <dbReference type="PROSITE-ProRule" id="PRU01015"/>
    </source>
</evidence>
<dbReference type="STRING" id="425264.A0A3G2SBN2"/>
<dbReference type="SUPFAM" id="SSF53335">
    <property type="entry name" value="S-adenosyl-L-methionine-dependent methyltransferases"/>
    <property type="match status" value="1"/>
</dbReference>
<dbReference type="Proteomes" id="UP000269793">
    <property type="component" value="Chromosome VIII"/>
</dbReference>
<dbReference type="PANTHER" id="PTHR10738">
    <property type="entry name" value="PROTEIN ARGININE N-METHYLTRANSFERASE 5"/>
    <property type="match status" value="1"/>
</dbReference>
<dbReference type="CDD" id="cd02440">
    <property type="entry name" value="AdoMet_MTases"/>
    <property type="match status" value="1"/>
</dbReference>
<dbReference type="PANTHER" id="PTHR10738:SF0">
    <property type="entry name" value="PROTEIN ARGININE N-METHYLTRANSFERASE 5"/>
    <property type="match status" value="1"/>
</dbReference>
<keyword evidence="2 4" id="KW-0808">Transferase</keyword>
<evidence type="ECO:0000259" key="6">
    <source>
        <dbReference type="Pfam" id="PF17285"/>
    </source>
</evidence>
<dbReference type="OrthoDB" id="1368803at2759"/>
<dbReference type="InterPro" id="IPR035075">
    <property type="entry name" value="PRMT5"/>
</dbReference>
<keyword evidence="3 4" id="KW-0949">S-adenosyl-L-methionine</keyword>
<dbReference type="GO" id="GO:0005634">
    <property type="term" value="C:nucleus"/>
    <property type="evidence" value="ECO:0007669"/>
    <property type="project" value="TreeGrafter"/>
</dbReference>
<evidence type="ECO:0000256" key="3">
    <source>
        <dbReference type="ARBA" id="ARBA00022691"/>
    </source>
</evidence>
<dbReference type="Pfam" id="PF17285">
    <property type="entry name" value="PRMT5_TIM"/>
    <property type="match status" value="1"/>
</dbReference>
<dbReference type="InterPro" id="IPR035247">
    <property type="entry name" value="PRMT5_TIM"/>
</dbReference>
<dbReference type="Pfam" id="PF05185">
    <property type="entry name" value="PRMT5"/>
    <property type="match status" value="1"/>
</dbReference>